<feature type="transmembrane region" description="Helical" evidence="2">
    <location>
        <begin position="6"/>
        <end position="35"/>
    </location>
</feature>
<evidence type="ECO:0000256" key="1">
    <source>
        <dbReference type="SAM" id="MobiDB-lite"/>
    </source>
</evidence>
<accession>A0A7I4XX78</accession>
<organism evidence="3 4">
    <name type="scientific">Haemonchus contortus</name>
    <name type="common">Barber pole worm</name>
    <dbReference type="NCBI Taxonomy" id="6289"/>
    <lineage>
        <taxon>Eukaryota</taxon>
        <taxon>Metazoa</taxon>
        <taxon>Ecdysozoa</taxon>
        <taxon>Nematoda</taxon>
        <taxon>Chromadorea</taxon>
        <taxon>Rhabditida</taxon>
        <taxon>Rhabditina</taxon>
        <taxon>Rhabditomorpha</taxon>
        <taxon>Strongyloidea</taxon>
        <taxon>Trichostrongylidae</taxon>
        <taxon>Haemonchus</taxon>
    </lineage>
</organism>
<dbReference type="OMA" id="GHETTDS"/>
<feature type="region of interest" description="Disordered" evidence="1">
    <location>
        <begin position="146"/>
        <end position="184"/>
    </location>
</feature>
<keyword evidence="2" id="KW-0812">Transmembrane</keyword>
<keyword evidence="3" id="KW-1185">Reference proteome</keyword>
<name>A0A7I4XX78_HAECO</name>
<evidence type="ECO:0000313" key="3">
    <source>
        <dbReference type="Proteomes" id="UP000025227"/>
    </source>
</evidence>
<evidence type="ECO:0000313" key="4">
    <source>
        <dbReference type="WBParaSite" id="HCON_00025070-00001"/>
    </source>
</evidence>
<keyword evidence="2" id="KW-1133">Transmembrane helix</keyword>
<reference evidence="4" key="1">
    <citation type="submission" date="2020-12" db="UniProtKB">
        <authorList>
            <consortium name="WormBaseParasite"/>
        </authorList>
    </citation>
    <scope>IDENTIFICATION</scope>
    <source>
        <strain evidence="4">MHco3</strain>
    </source>
</reference>
<protein>
    <submittedName>
        <fullName evidence="4">Transmembrane protein</fullName>
    </submittedName>
</protein>
<proteinExistence type="predicted"/>
<dbReference type="OrthoDB" id="5874286at2759"/>
<evidence type="ECO:0000256" key="2">
    <source>
        <dbReference type="SAM" id="Phobius"/>
    </source>
</evidence>
<keyword evidence="2" id="KW-0472">Membrane</keyword>
<dbReference type="AlphaFoldDB" id="A0A7I4XX78"/>
<dbReference type="Proteomes" id="UP000025227">
    <property type="component" value="Unplaced"/>
</dbReference>
<sequence length="222" mass="24421">MRLPDLLSAITLNLVLALFSMVMAIVALGLLAFVLAKDNYLHKEGPAVPKNDKIRRHESVVVDFKNPSTVPDHFLQLNTLMFQKKPKNNQVTEMARAVPLSGMDLMSSSKQDQLGDSQAIPVLPNEAEDVSSNKINAVLRAQRSIPEENTTLHSPSSFVTDSGISDEEYTSDTTSSVDERSSQATKGFVTEASGWIEERVTIEPLVEKRIVDLECGSEFSLC</sequence>
<dbReference type="WBParaSite" id="HCON_00025070-00001">
    <property type="protein sequence ID" value="HCON_00025070-00001"/>
    <property type="gene ID" value="HCON_00025070"/>
</dbReference>
<feature type="compositionally biased region" description="Polar residues" evidence="1">
    <location>
        <begin position="147"/>
        <end position="163"/>
    </location>
</feature>